<evidence type="ECO:0000256" key="6">
    <source>
        <dbReference type="ARBA" id="ARBA00022989"/>
    </source>
</evidence>
<dbReference type="OrthoDB" id="9791970at2"/>
<dbReference type="GO" id="GO:0005886">
    <property type="term" value="C:plasma membrane"/>
    <property type="evidence" value="ECO:0007669"/>
    <property type="project" value="UniProtKB-SubCell"/>
</dbReference>
<dbReference type="PANTHER" id="PTHR11058">
    <property type="entry name" value="NADH-UBIQUINONE OXIDOREDUCTASE CHAIN 3"/>
    <property type="match status" value="1"/>
</dbReference>
<comment type="subcellular location">
    <subcellularLocation>
        <location evidence="10">Cell membrane</location>
        <topology evidence="10">Multi-pass membrane protein</topology>
    </subcellularLocation>
    <subcellularLocation>
        <location evidence="1">Membrane</location>
        <topology evidence="1">Multi-pass membrane protein</topology>
    </subcellularLocation>
</comment>
<reference evidence="12 13" key="1">
    <citation type="submission" date="2018-03" db="EMBL/GenBank/DDBJ databases">
        <title>A gene transfer event suggests a long-term partnership between eustigmatophyte algae and a novel lineage of endosymbiotic bacteria.</title>
        <authorList>
            <person name="Yurchenko T."/>
            <person name="Sevcikova T."/>
            <person name="Pribyl P."/>
            <person name="El Karkouri K."/>
            <person name="Klimes V."/>
            <person name="Amaral R."/>
            <person name="Zbrankova V."/>
            <person name="Kim E."/>
            <person name="Raoult D."/>
            <person name="Santos L.M.A."/>
            <person name="Elias M."/>
        </authorList>
    </citation>
    <scope>NUCLEOTIDE SEQUENCE [LARGE SCALE GENOMIC DNA]</scope>
    <source>
        <strain evidence="12">CCALA 838</strain>
    </source>
</reference>
<dbReference type="EMBL" id="CP027845">
    <property type="protein sequence ID" value="AVP87323.1"/>
    <property type="molecule type" value="Genomic_DNA"/>
</dbReference>
<name>A0A2P1P7T2_9RICK</name>
<dbReference type="GO" id="GO:0048038">
    <property type="term" value="F:quinone binding"/>
    <property type="evidence" value="ECO:0007669"/>
    <property type="project" value="UniProtKB-KW"/>
</dbReference>
<proteinExistence type="inferred from homology"/>
<feature type="transmembrane region" description="Helical" evidence="11">
    <location>
        <begin position="59"/>
        <end position="81"/>
    </location>
</feature>
<dbReference type="Pfam" id="PF00507">
    <property type="entry name" value="Oxidored_q4"/>
    <property type="match status" value="1"/>
</dbReference>
<keyword evidence="5" id="KW-1278">Translocase</keyword>
<evidence type="ECO:0000256" key="8">
    <source>
        <dbReference type="ARBA" id="ARBA00023075"/>
    </source>
</evidence>
<sequence length="117" mass="13428">MINYLSIFIFICLTVFIALAIIILPQFLANKKPQKSKLSPYECGFEPTQDNAGQFNISFYLIAISFIVFDLEIIFLVPWALNLKNLSLTGFLSGLFFIFVLTVGFIYEWKKQVLDSK</sequence>
<dbReference type="EC" id="7.1.1.-" evidence="10"/>
<feature type="transmembrane region" description="Helical" evidence="11">
    <location>
        <begin position="6"/>
        <end position="29"/>
    </location>
</feature>
<evidence type="ECO:0000256" key="9">
    <source>
        <dbReference type="ARBA" id="ARBA00023136"/>
    </source>
</evidence>
<organism evidence="12 13">
    <name type="scientific">Candidatus Phycorickettsia trachydisci</name>
    <dbReference type="NCBI Taxonomy" id="2115978"/>
    <lineage>
        <taxon>Bacteria</taxon>
        <taxon>Pseudomonadati</taxon>
        <taxon>Pseudomonadota</taxon>
        <taxon>Alphaproteobacteria</taxon>
        <taxon>Rickettsiales</taxon>
        <taxon>Rickettsiaceae</taxon>
        <taxon>Candidatus Phycorickettsia</taxon>
    </lineage>
</organism>
<comment type="function">
    <text evidence="10">NDH-1 shuttles electrons from NADH, via FMN and iron-sulfur (Fe-S) centers, to quinones in the respiratory chain.</text>
</comment>
<evidence type="ECO:0000256" key="11">
    <source>
        <dbReference type="SAM" id="Phobius"/>
    </source>
</evidence>
<dbReference type="GO" id="GO:0008137">
    <property type="term" value="F:NADH dehydrogenase (ubiquinone) activity"/>
    <property type="evidence" value="ECO:0007669"/>
    <property type="project" value="InterPro"/>
</dbReference>
<dbReference type="FunFam" id="1.20.58.1610:FF:000004">
    <property type="entry name" value="NADH-quinone oxidoreductase subunit A"/>
    <property type="match status" value="1"/>
</dbReference>
<dbReference type="PANTHER" id="PTHR11058:SF9">
    <property type="entry name" value="NADH-UBIQUINONE OXIDOREDUCTASE CHAIN 3"/>
    <property type="match status" value="1"/>
</dbReference>
<dbReference type="Proteomes" id="UP000241762">
    <property type="component" value="Chromosome"/>
</dbReference>
<keyword evidence="8" id="KW-0830">Ubiquinone</keyword>
<evidence type="ECO:0000256" key="4">
    <source>
        <dbReference type="ARBA" id="ARBA00022692"/>
    </source>
</evidence>
<dbReference type="AlphaFoldDB" id="A0A2P1P7T2"/>
<keyword evidence="9 11" id="KW-0472">Membrane</keyword>
<dbReference type="InterPro" id="IPR038430">
    <property type="entry name" value="NDAH_ubi_oxred_su3_sf"/>
</dbReference>
<comment type="similarity">
    <text evidence="2 10">Belongs to the complex I subunit 3 family.</text>
</comment>
<keyword evidence="6 11" id="KW-1133">Transmembrane helix</keyword>
<gene>
    <name evidence="12" type="ORF">phytr_3720</name>
</gene>
<evidence type="ECO:0000256" key="10">
    <source>
        <dbReference type="RuleBase" id="RU003639"/>
    </source>
</evidence>
<dbReference type="RefSeq" id="WP_106874191.1">
    <property type="nucleotide sequence ID" value="NZ_CP027845.1"/>
</dbReference>
<evidence type="ECO:0000313" key="12">
    <source>
        <dbReference type="EMBL" id="AVP87323.1"/>
    </source>
</evidence>
<evidence type="ECO:0000256" key="5">
    <source>
        <dbReference type="ARBA" id="ARBA00022967"/>
    </source>
</evidence>
<keyword evidence="3" id="KW-0813">Transport</keyword>
<keyword evidence="7 10" id="KW-0520">NAD</keyword>
<comment type="catalytic activity">
    <reaction evidence="10">
        <text>a quinone + NADH + 5 H(+)(in) = a quinol + NAD(+) + 4 H(+)(out)</text>
        <dbReference type="Rhea" id="RHEA:57888"/>
        <dbReference type="ChEBI" id="CHEBI:15378"/>
        <dbReference type="ChEBI" id="CHEBI:24646"/>
        <dbReference type="ChEBI" id="CHEBI:57540"/>
        <dbReference type="ChEBI" id="CHEBI:57945"/>
        <dbReference type="ChEBI" id="CHEBI:132124"/>
    </reaction>
</comment>
<evidence type="ECO:0000256" key="3">
    <source>
        <dbReference type="ARBA" id="ARBA00022448"/>
    </source>
</evidence>
<dbReference type="InterPro" id="IPR000440">
    <property type="entry name" value="NADH_UbQ/plastoQ_OxRdtase_su3"/>
</dbReference>
<keyword evidence="13" id="KW-1185">Reference proteome</keyword>
<evidence type="ECO:0000256" key="7">
    <source>
        <dbReference type="ARBA" id="ARBA00023027"/>
    </source>
</evidence>
<dbReference type="KEGG" id="ptc:phytr_3720"/>
<dbReference type="Gene3D" id="1.20.58.1610">
    <property type="entry name" value="NADH:ubiquinone/plastoquinone oxidoreductase, chain 3"/>
    <property type="match status" value="1"/>
</dbReference>
<evidence type="ECO:0000256" key="1">
    <source>
        <dbReference type="ARBA" id="ARBA00004141"/>
    </source>
</evidence>
<dbReference type="GO" id="GO:0030964">
    <property type="term" value="C:NADH dehydrogenase complex"/>
    <property type="evidence" value="ECO:0007669"/>
    <property type="project" value="TreeGrafter"/>
</dbReference>
<feature type="transmembrane region" description="Helical" evidence="11">
    <location>
        <begin position="87"/>
        <end position="107"/>
    </location>
</feature>
<evidence type="ECO:0000256" key="2">
    <source>
        <dbReference type="ARBA" id="ARBA00008472"/>
    </source>
</evidence>
<keyword evidence="10" id="KW-0874">Quinone</keyword>
<evidence type="ECO:0000313" key="13">
    <source>
        <dbReference type="Proteomes" id="UP000241762"/>
    </source>
</evidence>
<keyword evidence="4 10" id="KW-0812">Transmembrane</keyword>
<protein>
    <recommendedName>
        <fullName evidence="10">NADH-quinone oxidoreductase subunit</fullName>
        <ecNumber evidence="10">7.1.1.-</ecNumber>
    </recommendedName>
</protein>
<accession>A0A2P1P7T2</accession>